<evidence type="ECO:0000313" key="3">
    <source>
        <dbReference type="EMBL" id="KAJ9157493.1"/>
    </source>
</evidence>
<dbReference type="EMBL" id="JANBVO010000001">
    <property type="protein sequence ID" value="KAJ9157493.1"/>
    <property type="molecule type" value="Genomic_DNA"/>
</dbReference>
<dbReference type="Proteomes" id="UP001174694">
    <property type="component" value="Unassembled WGS sequence"/>
</dbReference>
<dbReference type="Pfam" id="PF07876">
    <property type="entry name" value="Dabb"/>
    <property type="match status" value="1"/>
</dbReference>
<dbReference type="Gene3D" id="3.30.70.100">
    <property type="match status" value="1"/>
</dbReference>
<dbReference type="SUPFAM" id="SSF54909">
    <property type="entry name" value="Dimeric alpha+beta barrel"/>
    <property type="match status" value="1"/>
</dbReference>
<dbReference type="SMART" id="SM00886">
    <property type="entry name" value="Dabb"/>
    <property type="match status" value="1"/>
</dbReference>
<dbReference type="PANTHER" id="PTHR33178">
    <property type="match status" value="1"/>
</dbReference>
<sequence length="133" mass="15174">MTVIHIVLFKFKPGVSDTHKRTFVSELRSLKHLTCVLDQRLFVGGPSITDPIEKSQGYQFALLSFHKDRGALAAYQASKEHERNYRVTSTYLWPFKEDVVRFDFEIEQGDEHLIQGVAKAGLRGLVEDQSHGI</sequence>
<comment type="subunit">
    <text evidence="1">Homodimer.</text>
</comment>
<feature type="domain" description="Stress-response A/B barrel" evidence="2">
    <location>
        <begin position="3"/>
        <end position="104"/>
    </location>
</feature>
<keyword evidence="4" id="KW-1185">Reference proteome</keyword>
<protein>
    <recommendedName>
        <fullName evidence="2">Stress-response A/B barrel domain-containing protein</fullName>
    </recommendedName>
</protein>
<gene>
    <name evidence="3" type="ORF">NKR23_g275</name>
</gene>
<proteinExistence type="predicted"/>
<dbReference type="InterPro" id="IPR013097">
    <property type="entry name" value="Dabb"/>
</dbReference>
<evidence type="ECO:0000313" key="4">
    <source>
        <dbReference type="Proteomes" id="UP001174694"/>
    </source>
</evidence>
<dbReference type="InterPro" id="IPR044662">
    <property type="entry name" value="HS1/DABB1-like"/>
</dbReference>
<accession>A0AA38VY35</accession>
<reference evidence="3" key="1">
    <citation type="submission" date="2022-07" db="EMBL/GenBank/DDBJ databases">
        <title>Fungi with potential for degradation of polypropylene.</title>
        <authorList>
            <person name="Gostincar C."/>
        </authorList>
    </citation>
    <scope>NUCLEOTIDE SEQUENCE</scope>
    <source>
        <strain evidence="3">EXF-13308</strain>
    </source>
</reference>
<organism evidence="3 4">
    <name type="scientific">Pleurostoma richardsiae</name>
    <dbReference type="NCBI Taxonomy" id="41990"/>
    <lineage>
        <taxon>Eukaryota</taxon>
        <taxon>Fungi</taxon>
        <taxon>Dikarya</taxon>
        <taxon>Ascomycota</taxon>
        <taxon>Pezizomycotina</taxon>
        <taxon>Sordariomycetes</taxon>
        <taxon>Sordariomycetidae</taxon>
        <taxon>Calosphaeriales</taxon>
        <taxon>Pleurostomataceae</taxon>
        <taxon>Pleurostoma</taxon>
    </lineage>
</organism>
<evidence type="ECO:0000259" key="2">
    <source>
        <dbReference type="PROSITE" id="PS51502"/>
    </source>
</evidence>
<comment type="caution">
    <text evidence="3">The sequence shown here is derived from an EMBL/GenBank/DDBJ whole genome shotgun (WGS) entry which is preliminary data.</text>
</comment>
<evidence type="ECO:0000256" key="1">
    <source>
        <dbReference type="ARBA" id="ARBA00011738"/>
    </source>
</evidence>
<dbReference type="AlphaFoldDB" id="A0AA38VY35"/>
<dbReference type="InterPro" id="IPR011008">
    <property type="entry name" value="Dimeric_a/b-barrel"/>
</dbReference>
<dbReference type="PROSITE" id="PS51502">
    <property type="entry name" value="S_R_A_B_BARREL"/>
    <property type="match status" value="1"/>
</dbReference>
<dbReference type="PANTHER" id="PTHR33178:SF17">
    <property type="entry name" value="STRESS-RESPONSE A_B BARREL DOMAIN-CONTAINING PROTEIN"/>
    <property type="match status" value="1"/>
</dbReference>
<name>A0AA38VY35_9PEZI</name>